<dbReference type="PANTHER" id="PTHR47235:SF1">
    <property type="entry name" value="BLR6548 PROTEIN"/>
    <property type="match status" value="1"/>
</dbReference>
<dbReference type="InterPro" id="IPR028081">
    <property type="entry name" value="Leu-bd"/>
</dbReference>
<feature type="signal peptide" evidence="3">
    <location>
        <begin position="1"/>
        <end position="30"/>
    </location>
</feature>
<feature type="chain" id="PRO_5045757154" evidence="3">
    <location>
        <begin position="31"/>
        <end position="406"/>
    </location>
</feature>
<comment type="similarity">
    <text evidence="1">Belongs to the leucine-binding protein family.</text>
</comment>
<evidence type="ECO:0000259" key="4">
    <source>
        <dbReference type="Pfam" id="PF13458"/>
    </source>
</evidence>
<protein>
    <submittedName>
        <fullName evidence="5">ABC transporter substrate-binding protein</fullName>
    </submittedName>
</protein>
<sequence>MRTSITRRRALAVTASALAAPMLLPRQARSANDEGVTDSEIKLGTTATYSGPVSAIASYGEAQVAYFKMINDRGGINGRKVNLISLDNAFSPPKTIEQTRRLVESDGVFAVAGALGTPTNAAVQKYLNSKKVPNLFFTSGSERFNDPANFPWIVPLYPSYVAQGTIYARFLLATKPDAKIGVLYENDDLGRDYLRGLKQGLGDKASTMIVAEMSHEITDPTIDSAVISIQAAGANAFLQFTNQRYAAQGIRKAATSNWKPLQIICSNAASIGQTLVPAGIENCKGIISARWEKAPNDPAFANDPGVEEFKRFASQYMPRYNLDDLNAVPGYNCACAIAEVLKRCGNELTRENLLKQATSLRELALPMLLNGITVSNSPTNYAAFHAMELIQFDGEKWVGQGDVIQI</sequence>
<name>A0ABS5FEW6_9BRAD</name>
<evidence type="ECO:0000313" key="5">
    <source>
        <dbReference type="EMBL" id="MBR0795315.1"/>
    </source>
</evidence>
<dbReference type="EMBL" id="JAFCJH010000006">
    <property type="protein sequence ID" value="MBR0795315.1"/>
    <property type="molecule type" value="Genomic_DNA"/>
</dbReference>
<evidence type="ECO:0000256" key="3">
    <source>
        <dbReference type="SAM" id="SignalP"/>
    </source>
</evidence>
<comment type="caution">
    <text evidence="5">The sequence shown here is derived from an EMBL/GenBank/DDBJ whole genome shotgun (WGS) entry which is preliminary data.</text>
</comment>
<dbReference type="PROSITE" id="PS51318">
    <property type="entry name" value="TAT"/>
    <property type="match status" value="1"/>
</dbReference>
<feature type="domain" description="Leucine-binding protein" evidence="4">
    <location>
        <begin position="40"/>
        <end position="392"/>
    </location>
</feature>
<keyword evidence="6" id="KW-1185">Reference proteome</keyword>
<dbReference type="Pfam" id="PF13458">
    <property type="entry name" value="Peripla_BP_6"/>
    <property type="match status" value="1"/>
</dbReference>
<dbReference type="SUPFAM" id="SSF53822">
    <property type="entry name" value="Periplasmic binding protein-like I"/>
    <property type="match status" value="1"/>
</dbReference>
<evidence type="ECO:0000256" key="2">
    <source>
        <dbReference type="ARBA" id="ARBA00022729"/>
    </source>
</evidence>
<keyword evidence="2 3" id="KW-0732">Signal</keyword>
<accession>A0ABS5FEW6</accession>
<dbReference type="InterPro" id="IPR006311">
    <property type="entry name" value="TAT_signal"/>
</dbReference>
<organism evidence="5 6">
    <name type="scientific">Bradyrhizobium jicamae</name>
    <dbReference type="NCBI Taxonomy" id="280332"/>
    <lineage>
        <taxon>Bacteria</taxon>
        <taxon>Pseudomonadati</taxon>
        <taxon>Pseudomonadota</taxon>
        <taxon>Alphaproteobacteria</taxon>
        <taxon>Hyphomicrobiales</taxon>
        <taxon>Nitrobacteraceae</taxon>
        <taxon>Bradyrhizobium</taxon>
    </lineage>
</organism>
<dbReference type="Gene3D" id="3.40.50.2300">
    <property type="match status" value="2"/>
</dbReference>
<dbReference type="RefSeq" id="WP_212393394.1">
    <property type="nucleotide sequence ID" value="NZ_JAFCJH010000006.1"/>
</dbReference>
<reference evidence="6" key="1">
    <citation type="journal article" date="2021" name="ISME J.">
        <title>Evolutionary origin and ecological implication of a unique nif island in free-living Bradyrhizobium lineages.</title>
        <authorList>
            <person name="Tao J."/>
        </authorList>
    </citation>
    <scope>NUCLEOTIDE SEQUENCE [LARGE SCALE GENOMIC DNA]</scope>
    <source>
        <strain evidence="6">SZCCT0434</strain>
    </source>
</reference>
<dbReference type="CDD" id="cd06343">
    <property type="entry name" value="PBP1_ABC_ligand_binding-like"/>
    <property type="match status" value="1"/>
</dbReference>
<evidence type="ECO:0000256" key="1">
    <source>
        <dbReference type="ARBA" id="ARBA00010062"/>
    </source>
</evidence>
<evidence type="ECO:0000313" key="6">
    <source>
        <dbReference type="Proteomes" id="UP001315278"/>
    </source>
</evidence>
<gene>
    <name evidence="5" type="ORF">JQ615_07940</name>
</gene>
<dbReference type="InterPro" id="IPR028082">
    <property type="entry name" value="Peripla_BP_I"/>
</dbReference>
<dbReference type="PANTHER" id="PTHR47235">
    <property type="entry name" value="BLR6548 PROTEIN"/>
    <property type="match status" value="1"/>
</dbReference>
<dbReference type="Proteomes" id="UP001315278">
    <property type="component" value="Unassembled WGS sequence"/>
</dbReference>
<proteinExistence type="inferred from homology"/>